<evidence type="ECO:0000256" key="3">
    <source>
        <dbReference type="ARBA" id="ARBA00022475"/>
    </source>
</evidence>
<keyword evidence="6 8" id="KW-0472">Membrane</keyword>
<proteinExistence type="inferred from homology"/>
<comment type="similarity">
    <text evidence="2 7">Belongs to the ExbD/TolR family.</text>
</comment>
<name>A0A432MKF4_9BACT</name>
<dbReference type="RefSeq" id="WP_126725208.1">
    <property type="nucleotide sequence ID" value="NZ_RYZH01000016.1"/>
</dbReference>
<comment type="subcellular location">
    <subcellularLocation>
        <location evidence="1">Cell membrane</location>
        <topology evidence="1">Single-pass membrane protein</topology>
    </subcellularLocation>
    <subcellularLocation>
        <location evidence="7">Cell membrane</location>
        <topology evidence="7">Single-pass type II membrane protein</topology>
    </subcellularLocation>
</comment>
<dbReference type="Gene3D" id="3.30.420.270">
    <property type="match status" value="1"/>
</dbReference>
<evidence type="ECO:0000313" key="9">
    <source>
        <dbReference type="EMBL" id="RUL87892.1"/>
    </source>
</evidence>
<dbReference type="PANTHER" id="PTHR30558">
    <property type="entry name" value="EXBD MEMBRANE COMPONENT OF PMF-DRIVEN MACROMOLECULE IMPORT SYSTEM"/>
    <property type="match status" value="1"/>
</dbReference>
<evidence type="ECO:0000256" key="4">
    <source>
        <dbReference type="ARBA" id="ARBA00022692"/>
    </source>
</evidence>
<keyword evidence="7" id="KW-0653">Protein transport</keyword>
<reference evidence="9 10" key="2">
    <citation type="submission" date="2019-01" db="EMBL/GenBank/DDBJ databases">
        <title>Tautonia sociabilis, a novel thermotolerant planctomycete of Isosphaeraceae family, isolated from a 4000 m deep subterranean habitat.</title>
        <authorList>
            <person name="Kovaleva O.L."/>
            <person name="Elcheninov A.G."/>
            <person name="Van Heerden E."/>
            <person name="Toshchakov S.V."/>
            <person name="Novikov A."/>
            <person name="Bonch-Osmolovskaya E.A."/>
            <person name="Kublanov I.V."/>
        </authorList>
    </citation>
    <scope>NUCLEOTIDE SEQUENCE [LARGE SCALE GENOMIC DNA]</scope>
    <source>
        <strain evidence="9 10">GM2012</strain>
    </source>
</reference>
<dbReference type="GO" id="GO:0015031">
    <property type="term" value="P:protein transport"/>
    <property type="evidence" value="ECO:0007669"/>
    <property type="project" value="UniProtKB-KW"/>
</dbReference>
<protein>
    <submittedName>
        <fullName evidence="9">Biopolymer transporter ExbD</fullName>
    </submittedName>
</protein>
<reference evidence="9 10" key="1">
    <citation type="submission" date="2018-12" db="EMBL/GenBank/DDBJ databases">
        <authorList>
            <person name="Toschakov S.V."/>
        </authorList>
    </citation>
    <scope>NUCLEOTIDE SEQUENCE [LARGE SCALE GENOMIC DNA]</scope>
    <source>
        <strain evidence="9 10">GM2012</strain>
    </source>
</reference>
<evidence type="ECO:0000256" key="6">
    <source>
        <dbReference type="ARBA" id="ARBA00023136"/>
    </source>
</evidence>
<evidence type="ECO:0000313" key="10">
    <source>
        <dbReference type="Proteomes" id="UP000280296"/>
    </source>
</evidence>
<keyword evidence="5 8" id="KW-1133">Transmembrane helix</keyword>
<dbReference type="GO" id="GO:0005886">
    <property type="term" value="C:plasma membrane"/>
    <property type="evidence" value="ECO:0007669"/>
    <property type="project" value="UniProtKB-SubCell"/>
</dbReference>
<sequence>MLGDGDQVDEMPFITMTPMVDVMLCLLIFFMVASRLYDWEEQQFHVRVPEVGDASPLTARPQDLTLTILEPGLVAVGAERYDLEALRTLLESARDAYEDQGVQIRGDAALSFQDLADVLSTCEAARIRHVSLLVRPRDEADSSSPSGGPG</sequence>
<dbReference type="Pfam" id="PF02472">
    <property type="entry name" value="ExbD"/>
    <property type="match status" value="1"/>
</dbReference>
<evidence type="ECO:0000256" key="2">
    <source>
        <dbReference type="ARBA" id="ARBA00005811"/>
    </source>
</evidence>
<gene>
    <name evidence="9" type="ORF">TsocGM_10205</name>
</gene>
<dbReference type="OrthoDB" id="9793581at2"/>
<dbReference type="InterPro" id="IPR003400">
    <property type="entry name" value="ExbD"/>
</dbReference>
<dbReference type="AlphaFoldDB" id="A0A432MKF4"/>
<evidence type="ECO:0000256" key="8">
    <source>
        <dbReference type="SAM" id="Phobius"/>
    </source>
</evidence>
<comment type="caution">
    <text evidence="9">The sequence shown here is derived from an EMBL/GenBank/DDBJ whole genome shotgun (WGS) entry which is preliminary data.</text>
</comment>
<keyword evidence="4 7" id="KW-0812">Transmembrane</keyword>
<feature type="transmembrane region" description="Helical" evidence="8">
    <location>
        <begin position="12"/>
        <end position="33"/>
    </location>
</feature>
<evidence type="ECO:0000256" key="7">
    <source>
        <dbReference type="RuleBase" id="RU003879"/>
    </source>
</evidence>
<organism evidence="9 10">
    <name type="scientific">Tautonia sociabilis</name>
    <dbReference type="NCBI Taxonomy" id="2080755"/>
    <lineage>
        <taxon>Bacteria</taxon>
        <taxon>Pseudomonadati</taxon>
        <taxon>Planctomycetota</taxon>
        <taxon>Planctomycetia</taxon>
        <taxon>Isosphaerales</taxon>
        <taxon>Isosphaeraceae</taxon>
        <taxon>Tautonia</taxon>
    </lineage>
</organism>
<dbReference type="EMBL" id="RYZH01000016">
    <property type="protein sequence ID" value="RUL87892.1"/>
    <property type="molecule type" value="Genomic_DNA"/>
</dbReference>
<keyword evidence="10" id="KW-1185">Reference proteome</keyword>
<dbReference type="GO" id="GO:0022857">
    <property type="term" value="F:transmembrane transporter activity"/>
    <property type="evidence" value="ECO:0007669"/>
    <property type="project" value="InterPro"/>
</dbReference>
<keyword evidence="3" id="KW-1003">Cell membrane</keyword>
<dbReference type="PANTHER" id="PTHR30558:SF3">
    <property type="entry name" value="BIOPOLYMER TRANSPORT PROTEIN EXBD-RELATED"/>
    <property type="match status" value="1"/>
</dbReference>
<evidence type="ECO:0000256" key="1">
    <source>
        <dbReference type="ARBA" id="ARBA00004162"/>
    </source>
</evidence>
<dbReference type="Proteomes" id="UP000280296">
    <property type="component" value="Unassembled WGS sequence"/>
</dbReference>
<evidence type="ECO:0000256" key="5">
    <source>
        <dbReference type="ARBA" id="ARBA00022989"/>
    </source>
</evidence>
<accession>A0A432MKF4</accession>
<keyword evidence="7" id="KW-0813">Transport</keyword>